<name>A0A9P9APY4_9HYPO</name>
<dbReference type="InterPro" id="IPR037700">
    <property type="entry name" value="NUP88/NUP82"/>
</dbReference>
<evidence type="ECO:0000256" key="7">
    <source>
        <dbReference type="ARBA" id="ARBA00023242"/>
    </source>
</evidence>
<dbReference type="GO" id="GO:0005643">
    <property type="term" value="C:nuclear pore"/>
    <property type="evidence" value="ECO:0007669"/>
    <property type="project" value="UniProtKB-SubCell"/>
</dbReference>
<keyword evidence="4" id="KW-0653">Protein transport</keyword>
<protein>
    <recommendedName>
        <fullName evidence="10">Nucleoporin NUP82</fullName>
    </recommendedName>
</protein>
<comment type="subcellular location">
    <subcellularLocation>
        <location evidence="1">Nucleus</location>
        <location evidence="1">Nuclear pore complex</location>
    </subcellularLocation>
</comment>
<dbReference type="PANTHER" id="PTHR13257">
    <property type="entry name" value="NUCLEOPORIN NUP84-RELATED"/>
    <property type="match status" value="1"/>
</dbReference>
<evidence type="ECO:0000256" key="1">
    <source>
        <dbReference type="ARBA" id="ARBA00004567"/>
    </source>
</evidence>
<evidence type="ECO:0000313" key="9">
    <source>
        <dbReference type="Proteomes" id="UP000777438"/>
    </source>
</evidence>
<keyword evidence="9" id="KW-1185">Reference proteome</keyword>
<accession>A0A9P9APY4</accession>
<keyword evidence="7" id="KW-0539">Nucleus</keyword>
<evidence type="ECO:0000256" key="3">
    <source>
        <dbReference type="ARBA" id="ARBA00022816"/>
    </source>
</evidence>
<gene>
    <name evidence="8" type="ORF">B0T10DRAFT_560933</name>
</gene>
<evidence type="ECO:0000256" key="6">
    <source>
        <dbReference type="ARBA" id="ARBA00023132"/>
    </source>
</evidence>
<dbReference type="InterPro" id="IPR036322">
    <property type="entry name" value="WD40_repeat_dom_sf"/>
</dbReference>
<reference evidence="8 9" key="1">
    <citation type="journal article" date="2021" name="Nat. Commun.">
        <title>Genetic determinants of endophytism in the Arabidopsis root mycobiome.</title>
        <authorList>
            <person name="Mesny F."/>
            <person name="Miyauchi S."/>
            <person name="Thiergart T."/>
            <person name="Pickel B."/>
            <person name="Atanasova L."/>
            <person name="Karlsson M."/>
            <person name="Huettel B."/>
            <person name="Barry K.W."/>
            <person name="Haridas S."/>
            <person name="Chen C."/>
            <person name="Bauer D."/>
            <person name="Andreopoulos W."/>
            <person name="Pangilinan J."/>
            <person name="LaButti K."/>
            <person name="Riley R."/>
            <person name="Lipzen A."/>
            <person name="Clum A."/>
            <person name="Drula E."/>
            <person name="Henrissat B."/>
            <person name="Kohler A."/>
            <person name="Grigoriev I.V."/>
            <person name="Martin F.M."/>
            <person name="Hacquard S."/>
        </authorList>
    </citation>
    <scope>NUCLEOTIDE SEQUENCE [LARGE SCALE GENOMIC DNA]</scope>
    <source>
        <strain evidence="8 9">MPI-CAGE-CH-0241</strain>
    </source>
</reference>
<evidence type="ECO:0000256" key="2">
    <source>
        <dbReference type="ARBA" id="ARBA00022448"/>
    </source>
</evidence>
<dbReference type="Proteomes" id="UP000777438">
    <property type="component" value="Unassembled WGS sequence"/>
</dbReference>
<keyword evidence="3" id="KW-0509">mRNA transport</keyword>
<dbReference type="GO" id="GO:0017056">
    <property type="term" value="F:structural constituent of nuclear pore"/>
    <property type="evidence" value="ECO:0007669"/>
    <property type="project" value="InterPro"/>
</dbReference>
<evidence type="ECO:0000256" key="4">
    <source>
        <dbReference type="ARBA" id="ARBA00022927"/>
    </source>
</evidence>
<proteinExistence type="predicted"/>
<keyword evidence="6" id="KW-0906">Nuclear pore complex</keyword>
<evidence type="ECO:0000256" key="5">
    <source>
        <dbReference type="ARBA" id="ARBA00023010"/>
    </source>
</evidence>
<sequence>MPKVKSYAAPFLSGNAPGHRLFEPTTEVSRSRSFDAASKKKFVPGPRRTIARRGTEVFVAVGREIRWGDLAYLKDEWANRRNNGRSVPRIKREDSLQSDADSVLESTVGVRTIKTPVADDIRQLIISPNSNYLAILTTHTVHVCVLPDPSHLTSEDVGPLKPTIFTLGPTTHVTSRSPIMSALWHPLGVSGSCIVTVTAESIVRVWELSANDRWSFDSPTTSVDLRKLVDGTTLDQDFSASASATNTAFSPDSFEMEVAAASFSTKGAGGWNPMTLWVAMKEGDIYALCPLLPQKWAPPPTLIPSLSVSIVTTVASIEDDPDIGEQEKLLAQQQLEWMGEIDSQEPQIVDGPIGEPVIEIYSRPTRPGVIPRLQGPFELQSDPDTGDELDTSVADIMFIGKKTETDDLMFGEDDDLDMDDGDQEGLSLAVVCLLSTSGQVRVYLDLEGVQAQWLPPKNKSKLSHLLAEAEPPSLLAFQAIDTMSPVEVNDESWPMFSADVMSRYSFFVTHHAAVTFISLTSWVFRLESELSGDSEAGTDFRIGLLVNSQSSRERLYSQQTADVAVPLAAANVIRDPDVGYFLLSATPYDPIALTFESPDDDLTPIRQESPTYEREASMAPLDFYEPRPVFNPSHVFDEGSALPTLLERLRTSRHKTVVNQEVRLSPLTLQIFTDAHKVLADETHRLGMAAAEVFRRCELLQSELKQQVMKANEVKGKIDTINGAHRDGEADNAMYERRIVAAKDRQGELAQRLDKLRKMVGKATSRDLSAKEKAFVKEVRTVQASVCEPESGEASSNKTESTKLWRRLEDVKELQEDLAAEVEALQKAEDEGSPAPSAELRVPQEIRRAKLSQVQNLLSRETALVEAVTARLERLQTNY</sequence>
<dbReference type="PANTHER" id="PTHR13257:SF0">
    <property type="entry name" value="NUCLEAR PORE COMPLEX PROTEIN NUP88"/>
    <property type="match status" value="1"/>
</dbReference>
<comment type="caution">
    <text evidence="8">The sequence shown here is derived from an EMBL/GenBank/DDBJ whole genome shotgun (WGS) entry which is preliminary data.</text>
</comment>
<dbReference type="AlphaFoldDB" id="A0A9P9APY4"/>
<organism evidence="8 9">
    <name type="scientific">Thelonectria olida</name>
    <dbReference type="NCBI Taxonomy" id="1576542"/>
    <lineage>
        <taxon>Eukaryota</taxon>
        <taxon>Fungi</taxon>
        <taxon>Dikarya</taxon>
        <taxon>Ascomycota</taxon>
        <taxon>Pezizomycotina</taxon>
        <taxon>Sordariomycetes</taxon>
        <taxon>Hypocreomycetidae</taxon>
        <taxon>Hypocreales</taxon>
        <taxon>Nectriaceae</taxon>
        <taxon>Thelonectria</taxon>
    </lineage>
</organism>
<keyword evidence="5" id="KW-0811">Translocation</keyword>
<dbReference type="GO" id="GO:0000055">
    <property type="term" value="P:ribosomal large subunit export from nucleus"/>
    <property type="evidence" value="ECO:0007669"/>
    <property type="project" value="InterPro"/>
</dbReference>
<dbReference type="SUPFAM" id="SSF50978">
    <property type="entry name" value="WD40 repeat-like"/>
    <property type="match status" value="1"/>
</dbReference>
<dbReference type="GO" id="GO:0006406">
    <property type="term" value="P:mRNA export from nucleus"/>
    <property type="evidence" value="ECO:0007669"/>
    <property type="project" value="TreeGrafter"/>
</dbReference>
<dbReference type="GO" id="GO:0006606">
    <property type="term" value="P:protein import into nucleus"/>
    <property type="evidence" value="ECO:0007669"/>
    <property type="project" value="TreeGrafter"/>
</dbReference>
<dbReference type="GO" id="GO:0000056">
    <property type="term" value="P:ribosomal small subunit export from nucleus"/>
    <property type="evidence" value="ECO:0007669"/>
    <property type="project" value="InterPro"/>
</dbReference>
<dbReference type="EMBL" id="JAGPYM010000009">
    <property type="protein sequence ID" value="KAH6890425.1"/>
    <property type="molecule type" value="Genomic_DNA"/>
</dbReference>
<evidence type="ECO:0008006" key="10">
    <source>
        <dbReference type="Google" id="ProtNLM"/>
    </source>
</evidence>
<evidence type="ECO:0000313" key="8">
    <source>
        <dbReference type="EMBL" id="KAH6890425.1"/>
    </source>
</evidence>
<keyword evidence="2" id="KW-0813">Transport</keyword>
<dbReference type="OrthoDB" id="341482at2759"/>